<dbReference type="InterPro" id="IPR024370">
    <property type="entry name" value="PBP_domain"/>
</dbReference>
<dbReference type="PANTHER" id="PTHR42996:SF1">
    <property type="entry name" value="PHOSPHATE-BINDING PROTEIN PSTS"/>
    <property type="match status" value="1"/>
</dbReference>
<sequence>MNRNVLSRRVLAGVALAALALTGCGTSDSDSDTPGSGNNAGGEYASLSGELKASGASFPDAYYQEVITAFKEVAPNVTVNYNATGSGTGKKQFGEGLTDFAGTDSLVKDTDGVAAGSYLYVPTVAAPITVSYNLQGVDKLQLSADTLAKIFQAEIKTWNDPAIAADNPGVTLPATPITVAHRSDGSGTTNNFTKYLAAAAPNTWKLGSGDTVNWPSNTQGGEKNTGVAQIVKQADGGIGYVDLSDAKASELKFAAIKNKDGQFVEPSIEGTTSGLEGAEVAEDLSYNPLDAAGASAYPITAPTFLLVKTSYDDPAKAELVKGFVKYLLNDGQDLAKEIDFAPLPASLKEKALAQVDKIQG</sequence>
<evidence type="ECO:0000256" key="3">
    <source>
        <dbReference type="ARBA" id="ARBA00022592"/>
    </source>
</evidence>
<evidence type="ECO:0000259" key="6">
    <source>
        <dbReference type="Pfam" id="PF12849"/>
    </source>
</evidence>
<dbReference type="PROSITE" id="PS51257">
    <property type="entry name" value="PROKAR_LIPOPROTEIN"/>
    <property type="match status" value="1"/>
</dbReference>
<dbReference type="GO" id="GO:0042301">
    <property type="term" value="F:phosphate ion binding"/>
    <property type="evidence" value="ECO:0007669"/>
    <property type="project" value="InterPro"/>
</dbReference>
<dbReference type="OrthoDB" id="9801510at2"/>
<dbReference type="GO" id="GO:0043190">
    <property type="term" value="C:ATP-binding cassette (ABC) transporter complex"/>
    <property type="evidence" value="ECO:0007669"/>
    <property type="project" value="InterPro"/>
</dbReference>
<dbReference type="CDD" id="cd13565">
    <property type="entry name" value="PBP2_PstS"/>
    <property type="match status" value="1"/>
</dbReference>
<comment type="caution">
    <text evidence="7">The sequence shown here is derived from an EMBL/GenBank/DDBJ whole genome shotgun (WGS) entry which is preliminary data.</text>
</comment>
<dbReference type="EMBL" id="LRQV01000023">
    <property type="protein sequence ID" value="KXK62224.1"/>
    <property type="molecule type" value="Genomic_DNA"/>
</dbReference>
<dbReference type="RefSeq" id="WP_067362779.1">
    <property type="nucleotide sequence ID" value="NZ_JBIUBN010000008.1"/>
</dbReference>
<feature type="signal peptide" evidence="5">
    <location>
        <begin position="1"/>
        <end position="20"/>
    </location>
</feature>
<dbReference type="Proteomes" id="UP000070620">
    <property type="component" value="Unassembled WGS sequence"/>
</dbReference>
<name>A0A136PVA9_9ACTN</name>
<evidence type="ECO:0000313" key="8">
    <source>
        <dbReference type="Proteomes" id="UP000070620"/>
    </source>
</evidence>
<evidence type="ECO:0000256" key="4">
    <source>
        <dbReference type="PIRNR" id="PIRNR002756"/>
    </source>
</evidence>
<dbReference type="NCBIfam" id="TIGR00975">
    <property type="entry name" value="3a0107s03"/>
    <property type="match status" value="1"/>
</dbReference>
<keyword evidence="8" id="KW-1185">Reference proteome</keyword>
<dbReference type="GO" id="GO:0035435">
    <property type="term" value="P:phosphate ion transmembrane transport"/>
    <property type="evidence" value="ECO:0007669"/>
    <property type="project" value="InterPro"/>
</dbReference>
<comment type="similarity">
    <text evidence="1 4">Belongs to the PstS family.</text>
</comment>
<dbReference type="AlphaFoldDB" id="A0A136PVA9"/>
<organism evidence="7 8">
    <name type="scientific">Micromonospora rosaria</name>
    <dbReference type="NCBI Taxonomy" id="47874"/>
    <lineage>
        <taxon>Bacteria</taxon>
        <taxon>Bacillati</taxon>
        <taxon>Actinomycetota</taxon>
        <taxon>Actinomycetes</taxon>
        <taxon>Micromonosporales</taxon>
        <taxon>Micromonosporaceae</taxon>
        <taxon>Micromonospora</taxon>
    </lineage>
</organism>
<dbReference type="InterPro" id="IPR050962">
    <property type="entry name" value="Phosphate-bind_PstS"/>
</dbReference>
<gene>
    <name evidence="7" type="ORF">AWW66_09310</name>
</gene>
<dbReference type="Pfam" id="PF12849">
    <property type="entry name" value="PBP_like_2"/>
    <property type="match status" value="1"/>
</dbReference>
<evidence type="ECO:0000256" key="2">
    <source>
        <dbReference type="ARBA" id="ARBA00022448"/>
    </source>
</evidence>
<dbReference type="PANTHER" id="PTHR42996">
    <property type="entry name" value="PHOSPHATE-BINDING PROTEIN PSTS"/>
    <property type="match status" value="1"/>
</dbReference>
<dbReference type="PIRSF" id="PIRSF002756">
    <property type="entry name" value="PstS"/>
    <property type="match status" value="1"/>
</dbReference>
<keyword evidence="5" id="KW-0732">Signal</keyword>
<keyword evidence="2 4" id="KW-0813">Transport</keyword>
<evidence type="ECO:0000256" key="1">
    <source>
        <dbReference type="ARBA" id="ARBA00008725"/>
    </source>
</evidence>
<evidence type="ECO:0000313" key="7">
    <source>
        <dbReference type="EMBL" id="KXK62224.1"/>
    </source>
</evidence>
<accession>A0A136PVA9</accession>
<feature type="domain" description="PBP" evidence="6">
    <location>
        <begin position="47"/>
        <end position="330"/>
    </location>
</feature>
<protein>
    <recommendedName>
        <fullName evidence="4">Phosphate-binding protein</fullName>
    </recommendedName>
</protein>
<dbReference type="Gene3D" id="3.40.190.10">
    <property type="entry name" value="Periplasmic binding protein-like II"/>
    <property type="match status" value="2"/>
</dbReference>
<evidence type="ECO:0000256" key="5">
    <source>
        <dbReference type="SAM" id="SignalP"/>
    </source>
</evidence>
<feature type="chain" id="PRO_5039165407" description="Phosphate-binding protein" evidence="5">
    <location>
        <begin position="21"/>
        <end position="360"/>
    </location>
</feature>
<reference evidence="7 8" key="1">
    <citation type="submission" date="2016-01" db="EMBL/GenBank/DDBJ databases">
        <title>Whole genome sequence and analysis of Micromonospora rosaria DSM 803, which can produce antibacterial substance rosamicin.</title>
        <authorList>
            <person name="Yang H."/>
            <person name="He X."/>
            <person name="Zhu D."/>
        </authorList>
    </citation>
    <scope>NUCLEOTIDE SEQUENCE [LARGE SCALE GENOMIC DNA]</scope>
    <source>
        <strain evidence="7 8">DSM 803</strain>
    </source>
</reference>
<dbReference type="InterPro" id="IPR005673">
    <property type="entry name" value="ABC_phos-bd_PstS"/>
</dbReference>
<dbReference type="SUPFAM" id="SSF53850">
    <property type="entry name" value="Periplasmic binding protein-like II"/>
    <property type="match status" value="1"/>
</dbReference>
<keyword evidence="3 4" id="KW-0592">Phosphate transport</keyword>
<proteinExistence type="inferred from homology"/>